<evidence type="ECO:0000313" key="3">
    <source>
        <dbReference type="Proteomes" id="UP000280834"/>
    </source>
</evidence>
<dbReference type="GO" id="GO:0006357">
    <property type="term" value="P:regulation of transcription by RNA polymerase II"/>
    <property type="evidence" value="ECO:0007669"/>
    <property type="project" value="TreeGrafter"/>
</dbReference>
<dbReference type="WBParaSite" id="BTMF_0001564401-mRNA-1">
    <property type="protein sequence ID" value="BTMF_0001564401-mRNA-1"/>
    <property type="gene ID" value="BTMF_0001564401"/>
</dbReference>
<sequence length="119" mass="13820">MRLFISNINTFNKISELLVAIQRYLSQGPCKEAAKMLKDEIEKNQLLPMRYDYKGKAHQRSFDDFERSVIPLNVSLVSLIERLGSLITVAVPIPLRNLPLRIYMNKPYALDRKSGFLFF</sequence>
<evidence type="ECO:0000313" key="4">
    <source>
        <dbReference type="WBParaSite" id="BTMF_0001564401-mRNA-1"/>
    </source>
</evidence>
<dbReference type="AlphaFoldDB" id="A0A0R3R6K0"/>
<accession>A0A0R3R6K0</accession>
<dbReference type="EMBL" id="UZAG01020310">
    <property type="protein sequence ID" value="VDO46399.1"/>
    <property type="molecule type" value="Genomic_DNA"/>
</dbReference>
<dbReference type="GO" id="GO:0005634">
    <property type="term" value="C:nucleus"/>
    <property type="evidence" value="ECO:0007669"/>
    <property type="project" value="TreeGrafter"/>
</dbReference>
<organism evidence="4">
    <name type="scientific">Brugia timori</name>
    <dbReference type="NCBI Taxonomy" id="42155"/>
    <lineage>
        <taxon>Eukaryota</taxon>
        <taxon>Metazoa</taxon>
        <taxon>Ecdysozoa</taxon>
        <taxon>Nematoda</taxon>
        <taxon>Chromadorea</taxon>
        <taxon>Rhabditida</taxon>
        <taxon>Spirurina</taxon>
        <taxon>Spiruromorpha</taxon>
        <taxon>Filarioidea</taxon>
        <taxon>Onchocercidae</taxon>
        <taxon>Brugia</taxon>
    </lineage>
</organism>
<gene>
    <name evidence="2" type="ORF">BTMF_LOCUS13636</name>
</gene>
<evidence type="ECO:0000313" key="2">
    <source>
        <dbReference type="EMBL" id="VDO46399.1"/>
    </source>
</evidence>
<evidence type="ECO:0000259" key="1">
    <source>
        <dbReference type="Pfam" id="PF25437"/>
    </source>
</evidence>
<reference evidence="4" key="1">
    <citation type="submission" date="2017-02" db="UniProtKB">
        <authorList>
            <consortium name="WormBaseParasite"/>
        </authorList>
    </citation>
    <scope>IDENTIFICATION</scope>
</reference>
<dbReference type="GO" id="GO:0007010">
    <property type="term" value="P:cytoskeleton organization"/>
    <property type="evidence" value="ECO:0007669"/>
    <property type="project" value="TreeGrafter"/>
</dbReference>
<dbReference type="PANTHER" id="PTHR16266">
    <property type="entry name" value="WD REPEAT DOMAIN 9"/>
    <property type="match status" value="1"/>
</dbReference>
<keyword evidence="3" id="KW-1185">Reference proteome</keyword>
<name>A0A0R3R6K0_9BILA</name>
<proteinExistence type="predicted"/>
<dbReference type="Pfam" id="PF25437">
    <property type="entry name" value="BRWD1_N"/>
    <property type="match status" value="1"/>
</dbReference>
<reference evidence="2 3" key="2">
    <citation type="submission" date="2018-11" db="EMBL/GenBank/DDBJ databases">
        <authorList>
            <consortium name="Pathogen Informatics"/>
        </authorList>
    </citation>
    <scope>NUCLEOTIDE SEQUENCE [LARGE SCALE GENOMIC DNA]</scope>
</reference>
<dbReference type="PANTHER" id="PTHR16266:SF17">
    <property type="entry name" value="BRWD3"/>
    <property type="match status" value="1"/>
</dbReference>
<feature type="domain" description="BRWD/PHIP N-terminal" evidence="1">
    <location>
        <begin position="14"/>
        <end position="86"/>
    </location>
</feature>
<dbReference type="GO" id="GO:0008360">
    <property type="term" value="P:regulation of cell shape"/>
    <property type="evidence" value="ECO:0007669"/>
    <property type="project" value="TreeGrafter"/>
</dbReference>
<dbReference type="Proteomes" id="UP000280834">
    <property type="component" value="Unassembled WGS sequence"/>
</dbReference>
<protein>
    <submittedName>
        <fullName evidence="4">Mediator complex subunit 15</fullName>
    </submittedName>
</protein>
<dbReference type="STRING" id="42155.A0A0R3R6K0"/>
<dbReference type="InterPro" id="IPR057452">
    <property type="entry name" value="BRWD/PHIP_N"/>
</dbReference>
<dbReference type="InterPro" id="IPR052060">
    <property type="entry name" value="Bromo_WD_repeat"/>
</dbReference>